<keyword evidence="3 5" id="KW-0687">Ribonucleoprotein</keyword>
<comment type="caution">
    <text evidence="7">The sequence shown here is derived from an EMBL/GenBank/DDBJ whole genome shotgun (WGS) entry which is preliminary data.</text>
</comment>
<dbReference type="SUPFAM" id="SSF52313">
    <property type="entry name" value="Ribosomal protein S2"/>
    <property type="match status" value="1"/>
</dbReference>
<evidence type="ECO:0000256" key="4">
    <source>
        <dbReference type="ARBA" id="ARBA00035256"/>
    </source>
</evidence>
<proteinExistence type="inferred from homology"/>
<dbReference type="InterPro" id="IPR018130">
    <property type="entry name" value="Ribosomal_uS2_CS"/>
</dbReference>
<evidence type="ECO:0000256" key="3">
    <source>
        <dbReference type="ARBA" id="ARBA00023274"/>
    </source>
</evidence>
<dbReference type="GO" id="GO:0003735">
    <property type="term" value="F:structural constituent of ribosome"/>
    <property type="evidence" value="ECO:0007669"/>
    <property type="project" value="InterPro"/>
</dbReference>
<accession>A0A5C5XBB6</accession>
<dbReference type="HAMAP" id="MF_00291_B">
    <property type="entry name" value="Ribosomal_uS2_B"/>
    <property type="match status" value="1"/>
</dbReference>
<dbReference type="Gene3D" id="3.40.50.10490">
    <property type="entry name" value="Glucose-6-phosphate isomerase like protein, domain 1"/>
    <property type="match status" value="1"/>
</dbReference>
<dbReference type="InterPro" id="IPR001865">
    <property type="entry name" value="Ribosomal_uS2"/>
</dbReference>
<dbReference type="Proteomes" id="UP000316095">
    <property type="component" value="Unassembled WGS sequence"/>
</dbReference>
<feature type="compositionally biased region" description="Basic and acidic residues" evidence="6">
    <location>
        <begin position="228"/>
        <end position="242"/>
    </location>
</feature>
<dbReference type="OrthoDB" id="9808036at2"/>
<evidence type="ECO:0000313" key="8">
    <source>
        <dbReference type="Proteomes" id="UP000316095"/>
    </source>
</evidence>
<dbReference type="InterPro" id="IPR023591">
    <property type="entry name" value="Ribosomal_uS2_flav_dom_sf"/>
</dbReference>
<dbReference type="RefSeq" id="WP_146502115.1">
    <property type="nucleotide sequence ID" value="NZ_SJPG01000001.1"/>
</dbReference>
<dbReference type="Gene3D" id="1.10.287.610">
    <property type="entry name" value="Helix hairpin bin"/>
    <property type="match status" value="1"/>
</dbReference>
<gene>
    <name evidence="5 7" type="primary">rpsB</name>
    <name evidence="7" type="ORF">Pan54_06500</name>
</gene>
<sequence length="249" mass="27917">MADINVKDILDAGVHFGHPAARWNPKMRPYIYGRRNRIHIIDLKETVRGLIRAQRYLEKVSSQGSLVLFVGTKRQAAATVKECALACGMPYVSERWLGGMLTNYRTIRNRIKKLEELEAIQESGDMASFSKKAQSKMLREYKKINRNLGGIRDLNRLPEALVVIDPTKEHNAVHEARLLGIKIVALIDTDSDPDLVDLPVPGNDDSMRSVRLITTHLSNAIISGKSKLPQDKERSNPAEDSMKPVPTIS</sequence>
<evidence type="ECO:0000256" key="2">
    <source>
        <dbReference type="ARBA" id="ARBA00022980"/>
    </source>
</evidence>
<dbReference type="AlphaFoldDB" id="A0A5C5XBB6"/>
<name>A0A5C5XBB6_9PLAN</name>
<protein>
    <recommendedName>
        <fullName evidence="4 5">Small ribosomal subunit protein uS2</fullName>
    </recommendedName>
</protein>
<dbReference type="Pfam" id="PF00318">
    <property type="entry name" value="Ribosomal_S2"/>
    <property type="match status" value="1"/>
</dbReference>
<dbReference type="PANTHER" id="PTHR12534">
    <property type="entry name" value="30S RIBOSOMAL PROTEIN S2 PROKARYOTIC AND ORGANELLAR"/>
    <property type="match status" value="1"/>
</dbReference>
<dbReference type="PROSITE" id="PS00962">
    <property type="entry name" value="RIBOSOMAL_S2_1"/>
    <property type="match status" value="1"/>
</dbReference>
<dbReference type="GO" id="GO:0006412">
    <property type="term" value="P:translation"/>
    <property type="evidence" value="ECO:0007669"/>
    <property type="project" value="UniProtKB-UniRule"/>
</dbReference>
<dbReference type="EMBL" id="SJPG01000001">
    <property type="protein sequence ID" value="TWT59939.1"/>
    <property type="molecule type" value="Genomic_DNA"/>
</dbReference>
<feature type="region of interest" description="Disordered" evidence="6">
    <location>
        <begin position="223"/>
        <end position="249"/>
    </location>
</feature>
<evidence type="ECO:0000256" key="1">
    <source>
        <dbReference type="ARBA" id="ARBA00006242"/>
    </source>
</evidence>
<keyword evidence="2 5" id="KW-0689">Ribosomal protein</keyword>
<organism evidence="7 8">
    <name type="scientific">Rubinisphaera italica</name>
    <dbReference type="NCBI Taxonomy" id="2527969"/>
    <lineage>
        <taxon>Bacteria</taxon>
        <taxon>Pseudomonadati</taxon>
        <taxon>Planctomycetota</taxon>
        <taxon>Planctomycetia</taxon>
        <taxon>Planctomycetales</taxon>
        <taxon>Planctomycetaceae</taxon>
        <taxon>Rubinisphaera</taxon>
    </lineage>
</organism>
<evidence type="ECO:0000313" key="7">
    <source>
        <dbReference type="EMBL" id="TWT59939.1"/>
    </source>
</evidence>
<dbReference type="GO" id="GO:0022627">
    <property type="term" value="C:cytosolic small ribosomal subunit"/>
    <property type="evidence" value="ECO:0007669"/>
    <property type="project" value="TreeGrafter"/>
</dbReference>
<evidence type="ECO:0000256" key="6">
    <source>
        <dbReference type="SAM" id="MobiDB-lite"/>
    </source>
</evidence>
<reference evidence="7 8" key="1">
    <citation type="submission" date="2019-02" db="EMBL/GenBank/DDBJ databases">
        <title>Deep-cultivation of Planctomycetes and their phenomic and genomic characterization uncovers novel biology.</title>
        <authorList>
            <person name="Wiegand S."/>
            <person name="Jogler M."/>
            <person name="Boedeker C."/>
            <person name="Pinto D."/>
            <person name="Vollmers J."/>
            <person name="Rivas-Marin E."/>
            <person name="Kohn T."/>
            <person name="Peeters S.H."/>
            <person name="Heuer A."/>
            <person name="Rast P."/>
            <person name="Oberbeckmann S."/>
            <person name="Bunk B."/>
            <person name="Jeske O."/>
            <person name="Meyerdierks A."/>
            <person name="Storesund J.E."/>
            <person name="Kallscheuer N."/>
            <person name="Luecker S."/>
            <person name="Lage O.M."/>
            <person name="Pohl T."/>
            <person name="Merkel B.J."/>
            <person name="Hornburger P."/>
            <person name="Mueller R.-W."/>
            <person name="Bruemmer F."/>
            <person name="Labrenz M."/>
            <person name="Spormann A.M."/>
            <person name="Op Den Camp H."/>
            <person name="Overmann J."/>
            <person name="Amann R."/>
            <person name="Jetten M.S.M."/>
            <person name="Mascher T."/>
            <person name="Medema M.H."/>
            <person name="Devos D.P."/>
            <person name="Kaster A.-K."/>
            <person name="Ovreas L."/>
            <person name="Rohde M."/>
            <person name="Galperin M.Y."/>
            <person name="Jogler C."/>
        </authorList>
    </citation>
    <scope>NUCLEOTIDE SEQUENCE [LARGE SCALE GENOMIC DNA]</scope>
    <source>
        <strain evidence="7 8">Pan54</strain>
    </source>
</reference>
<dbReference type="InterPro" id="IPR005706">
    <property type="entry name" value="Ribosomal_uS2_bac/mit/plastid"/>
</dbReference>
<keyword evidence="8" id="KW-1185">Reference proteome</keyword>
<dbReference type="PRINTS" id="PR00395">
    <property type="entry name" value="RIBOSOMALS2"/>
</dbReference>
<dbReference type="CDD" id="cd01425">
    <property type="entry name" value="RPS2"/>
    <property type="match status" value="1"/>
</dbReference>
<dbReference type="NCBIfam" id="TIGR01011">
    <property type="entry name" value="rpsB_bact"/>
    <property type="match status" value="1"/>
</dbReference>
<comment type="similarity">
    <text evidence="1 5">Belongs to the universal ribosomal protein uS2 family.</text>
</comment>
<evidence type="ECO:0000256" key="5">
    <source>
        <dbReference type="HAMAP-Rule" id="MF_00291"/>
    </source>
</evidence>
<dbReference type="PANTHER" id="PTHR12534:SF0">
    <property type="entry name" value="SMALL RIBOSOMAL SUBUNIT PROTEIN US2M"/>
    <property type="match status" value="1"/>
</dbReference>